<sequence>MKFVLHEIKLWFKDADAEPKNYQFLPDKVNVITGGSNTGKTSFWNIIDYCLLSGKVNIANTINDKVLWFGIRFSINDKQISIVRKTPDKGAVSSEVFFNLGSFPDYPESNKEIAEIKSILDSEFGITDTLRFPYGKELGGTSLNLSYRHFLIFNSLTENIIGAQETYFDTTFYGKEEYDKALNHIFNLVIGVNDMAKIKASERLKEVKREIRKIQNQEKDNQGKVKNFENEIQVLFEKCKKYNFIEYSEPFETVDTAIPIIQDVITNTQKVAQNSNLFGELDELNKRRIAIRSQIDAISQYQKEYEAYKRNLNKSADSLQPIEFLNEKLSDQLVDSYETKAFVESLESSLKSIKENLSKKIIEPIKVTGDAKELNRQLKEIENKISKLNEIKKNYLAESQTEVQKFIVLGEIKLALEQLLKLELGKPIDNIRLNILTEESKDLAKVPTDTKQIEFNLKTELNKSIQRNFNQLKSLPAYTNSRLDFNSDKMILQLYPEGQLFPLDNVGSKSNYMFMHLCVYLGLHEHLINVNPEHVPQFLFIDQPSIPYYAGSDEMQGNDDRSKLIDAFTLLNSFIEFIVKEKNNHFQIFMVEHASKDYWVNNNLSHFHTVDEFINGKGLIPKEIYGNN</sequence>
<feature type="coiled-coil region" evidence="1">
    <location>
        <begin position="343"/>
        <end position="398"/>
    </location>
</feature>
<dbReference type="OrthoDB" id="103556at2"/>
<reference evidence="2 3" key="1">
    <citation type="submission" date="2014-07" db="EMBL/GenBank/DDBJ databases">
        <title>Epilithonimonas lactis LMG 22401 Genome.</title>
        <authorList>
            <person name="Pipes S.E."/>
            <person name="Stropko S.J."/>
        </authorList>
    </citation>
    <scope>NUCLEOTIDE SEQUENCE [LARGE SCALE GENOMIC DNA]</scope>
    <source>
        <strain evidence="2 3">LMG 24401</strain>
    </source>
</reference>
<dbReference type="Proteomes" id="UP000028623">
    <property type="component" value="Unassembled WGS sequence"/>
</dbReference>
<evidence type="ECO:0000313" key="3">
    <source>
        <dbReference type="Proteomes" id="UP000028623"/>
    </source>
</evidence>
<dbReference type="RefSeq" id="WP_034978726.1">
    <property type="nucleotide sequence ID" value="NZ_FOFI01000006.1"/>
</dbReference>
<proteinExistence type="predicted"/>
<dbReference type="AlphaFoldDB" id="A0A085B748"/>
<dbReference type="InterPro" id="IPR027417">
    <property type="entry name" value="P-loop_NTPase"/>
</dbReference>
<dbReference type="EMBL" id="JPLY01000007">
    <property type="protein sequence ID" value="KFC18293.1"/>
    <property type="molecule type" value="Genomic_DNA"/>
</dbReference>
<evidence type="ECO:0000313" key="2">
    <source>
        <dbReference type="EMBL" id="KFC18293.1"/>
    </source>
</evidence>
<evidence type="ECO:0008006" key="4">
    <source>
        <dbReference type="Google" id="ProtNLM"/>
    </source>
</evidence>
<accession>A0A085B748</accession>
<name>A0A085B748_9FLAO</name>
<dbReference type="Pfam" id="PF12532">
    <property type="entry name" value="DUF3732"/>
    <property type="match status" value="1"/>
</dbReference>
<keyword evidence="1" id="KW-0175">Coiled coil</keyword>
<organism evidence="2 3">
    <name type="scientific">Epilithonimonas lactis</name>
    <dbReference type="NCBI Taxonomy" id="421072"/>
    <lineage>
        <taxon>Bacteria</taxon>
        <taxon>Pseudomonadati</taxon>
        <taxon>Bacteroidota</taxon>
        <taxon>Flavobacteriia</taxon>
        <taxon>Flavobacteriales</taxon>
        <taxon>Weeksellaceae</taxon>
        <taxon>Chryseobacterium group</taxon>
        <taxon>Epilithonimonas</taxon>
    </lineage>
</organism>
<gene>
    <name evidence="2" type="ORF">IO89_17455</name>
</gene>
<dbReference type="Gene3D" id="3.40.50.300">
    <property type="entry name" value="P-loop containing nucleotide triphosphate hydrolases"/>
    <property type="match status" value="1"/>
</dbReference>
<dbReference type="InterPro" id="IPR022205">
    <property type="entry name" value="DUF3732"/>
</dbReference>
<dbReference type="STRING" id="421072.SAMN04488097_3812"/>
<dbReference type="eggNOG" id="COG0419">
    <property type="taxonomic scope" value="Bacteria"/>
</dbReference>
<evidence type="ECO:0000256" key="1">
    <source>
        <dbReference type="SAM" id="Coils"/>
    </source>
</evidence>
<feature type="coiled-coil region" evidence="1">
    <location>
        <begin position="197"/>
        <end position="231"/>
    </location>
</feature>
<feature type="coiled-coil region" evidence="1">
    <location>
        <begin position="291"/>
        <end position="318"/>
    </location>
</feature>
<comment type="caution">
    <text evidence="2">The sequence shown here is derived from an EMBL/GenBank/DDBJ whole genome shotgun (WGS) entry which is preliminary data.</text>
</comment>
<protein>
    <recommendedName>
        <fullName evidence="4">DUF3732 domain-containing protein</fullName>
    </recommendedName>
</protein>
<keyword evidence="3" id="KW-1185">Reference proteome</keyword>